<accession>A0AAD7KAN3</accession>
<evidence type="ECO:0000313" key="2">
    <source>
        <dbReference type="EMBL" id="KAJ7781710.1"/>
    </source>
</evidence>
<comment type="caution">
    <text evidence="2">The sequence shown here is derived from an EMBL/GenBank/DDBJ whole genome shotgun (WGS) entry which is preliminary data.</text>
</comment>
<feature type="region of interest" description="Disordered" evidence="1">
    <location>
        <begin position="205"/>
        <end position="234"/>
    </location>
</feature>
<feature type="region of interest" description="Disordered" evidence="1">
    <location>
        <begin position="116"/>
        <end position="165"/>
    </location>
</feature>
<keyword evidence="3" id="KW-1185">Reference proteome</keyword>
<evidence type="ECO:0000313" key="3">
    <source>
        <dbReference type="Proteomes" id="UP001215280"/>
    </source>
</evidence>
<protein>
    <submittedName>
        <fullName evidence="2">Uncharacterized protein</fullName>
    </submittedName>
</protein>
<name>A0AAD7KAN3_9AGAR</name>
<feature type="compositionally biased region" description="Low complexity" evidence="1">
    <location>
        <begin position="116"/>
        <end position="125"/>
    </location>
</feature>
<gene>
    <name evidence="2" type="ORF">DFH07DRAFT_764735</name>
</gene>
<feature type="region of interest" description="Disordered" evidence="1">
    <location>
        <begin position="490"/>
        <end position="510"/>
    </location>
</feature>
<feature type="compositionally biased region" description="Pro residues" evidence="1">
    <location>
        <begin position="214"/>
        <end position="226"/>
    </location>
</feature>
<proteinExistence type="predicted"/>
<dbReference type="Proteomes" id="UP001215280">
    <property type="component" value="Unassembled WGS sequence"/>
</dbReference>
<sequence length="510" mass="54133">MDDDEEDPEGVGMDVSAMHKDEVATNIVVLDNLDCNVTALVFHGLAADAFHAANVRPLGIVNGQGQMWIQFEDIMAGRHVHAPLALLTPGICASFTSKAAFLDAGQYSFNVWTPETTAEATSSETDVPMEDIGTTHGERQQAAPMSEPEGGEVIASPAPESRSSQLEPLTLWTTEPEWSFGTTSNLPVSLETLWGSGTWSFRATTKVSKGKGPVQPPRQRPSPHTPPASTVPLLDRITAKVPSPRHTGKRPQTSGASEMALEPLPKKVWCGVHAGRQVKEEKRAEERCLAVQEKDGKDFATPSTNPSMFAVAPTLLLIGATPLPTMHTPVARPSSVPQLVVQATTGTVVVPSSVPAPTMSPPNCTDQPAAPDSHAEAAQEDAEMAETGAAHGDMEDVLDWGVMDDNDPPITGHVISRTPVPLELPEHACKGSPSSQVTEPWIPGDRSPGRRVTAMTWRLTGCLVAAAAITAPTGLLLSQISPASALRSSKNRAASQQQRTNILSFSVQGN</sequence>
<dbReference type="EMBL" id="JARJLG010000004">
    <property type="protein sequence ID" value="KAJ7781710.1"/>
    <property type="molecule type" value="Genomic_DNA"/>
</dbReference>
<organism evidence="2 3">
    <name type="scientific">Mycena maculata</name>
    <dbReference type="NCBI Taxonomy" id="230809"/>
    <lineage>
        <taxon>Eukaryota</taxon>
        <taxon>Fungi</taxon>
        <taxon>Dikarya</taxon>
        <taxon>Basidiomycota</taxon>
        <taxon>Agaricomycotina</taxon>
        <taxon>Agaricomycetes</taxon>
        <taxon>Agaricomycetidae</taxon>
        <taxon>Agaricales</taxon>
        <taxon>Marasmiineae</taxon>
        <taxon>Mycenaceae</taxon>
        <taxon>Mycena</taxon>
    </lineage>
</organism>
<reference evidence="2" key="1">
    <citation type="submission" date="2023-03" db="EMBL/GenBank/DDBJ databases">
        <title>Massive genome expansion in bonnet fungi (Mycena s.s.) driven by repeated elements and novel gene families across ecological guilds.</title>
        <authorList>
            <consortium name="Lawrence Berkeley National Laboratory"/>
            <person name="Harder C.B."/>
            <person name="Miyauchi S."/>
            <person name="Viragh M."/>
            <person name="Kuo A."/>
            <person name="Thoen E."/>
            <person name="Andreopoulos B."/>
            <person name="Lu D."/>
            <person name="Skrede I."/>
            <person name="Drula E."/>
            <person name="Henrissat B."/>
            <person name="Morin E."/>
            <person name="Kohler A."/>
            <person name="Barry K."/>
            <person name="LaButti K."/>
            <person name="Morin E."/>
            <person name="Salamov A."/>
            <person name="Lipzen A."/>
            <person name="Mereny Z."/>
            <person name="Hegedus B."/>
            <person name="Baldrian P."/>
            <person name="Stursova M."/>
            <person name="Weitz H."/>
            <person name="Taylor A."/>
            <person name="Grigoriev I.V."/>
            <person name="Nagy L.G."/>
            <person name="Martin F."/>
            <person name="Kauserud H."/>
        </authorList>
    </citation>
    <scope>NUCLEOTIDE SEQUENCE</scope>
    <source>
        <strain evidence="2">CBHHK188m</strain>
    </source>
</reference>
<evidence type="ECO:0000256" key="1">
    <source>
        <dbReference type="SAM" id="MobiDB-lite"/>
    </source>
</evidence>
<feature type="region of interest" description="Disordered" evidence="1">
    <location>
        <begin position="352"/>
        <end position="388"/>
    </location>
</feature>
<dbReference type="AlphaFoldDB" id="A0AAD7KAN3"/>